<feature type="binding site" evidence="12">
    <location>
        <position position="456"/>
    </location>
    <ligand>
        <name>Zn(2+)</name>
        <dbReference type="ChEBI" id="CHEBI:29105"/>
        <label>2</label>
    </ligand>
</feature>
<dbReference type="Pfam" id="PF18074">
    <property type="entry name" value="PriA_C"/>
    <property type="match status" value="1"/>
</dbReference>
<dbReference type="InterPro" id="IPR011545">
    <property type="entry name" value="DEAD/DEAH_box_helicase_dom"/>
</dbReference>
<evidence type="ECO:0000256" key="10">
    <source>
        <dbReference type="ARBA" id="ARBA00023235"/>
    </source>
</evidence>
<feature type="binding site" evidence="12">
    <location>
        <position position="444"/>
    </location>
    <ligand>
        <name>Zn(2+)</name>
        <dbReference type="ChEBI" id="CHEBI:29105"/>
        <label>1</label>
    </ligand>
</feature>
<evidence type="ECO:0000256" key="12">
    <source>
        <dbReference type="HAMAP-Rule" id="MF_00983"/>
    </source>
</evidence>
<protein>
    <recommendedName>
        <fullName evidence="12">Replication restart protein PriA</fullName>
    </recommendedName>
    <alternativeName>
        <fullName evidence="12">ATP-dependent DNA helicase PriA</fullName>
        <ecNumber evidence="12">5.6.2.4</ecNumber>
    </alternativeName>
    <alternativeName>
        <fullName evidence="12">DNA 3'-5' helicase PriA</fullName>
    </alternativeName>
</protein>
<dbReference type="AlphaFoldDB" id="A0A1T4VY37"/>
<evidence type="ECO:0000256" key="11">
    <source>
        <dbReference type="ARBA" id="ARBA00048988"/>
    </source>
</evidence>
<dbReference type="InterPro" id="IPR027417">
    <property type="entry name" value="P-loop_NTPase"/>
</dbReference>
<evidence type="ECO:0000256" key="6">
    <source>
        <dbReference type="ARBA" id="ARBA00022806"/>
    </source>
</evidence>
<dbReference type="InterPro" id="IPR042115">
    <property type="entry name" value="PriA_3primeBD_sf"/>
</dbReference>
<dbReference type="NCBIfam" id="TIGR00595">
    <property type="entry name" value="priA"/>
    <property type="match status" value="1"/>
</dbReference>
<dbReference type="STRING" id="83771.SAMN02910357_01417"/>
<feature type="domain" description="Helicase C-terminal" evidence="14">
    <location>
        <begin position="465"/>
        <end position="639"/>
    </location>
</feature>
<keyword evidence="5 12" id="KW-0378">Hydrolase</keyword>
<keyword evidence="6 12" id="KW-0347">Helicase</keyword>
<evidence type="ECO:0000256" key="8">
    <source>
        <dbReference type="ARBA" id="ARBA00022840"/>
    </source>
</evidence>
<keyword evidence="3 12" id="KW-0479">Metal-binding</keyword>
<dbReference type="EC" id="5.6.2.4" evidence="12"/>
<comment type="similarity">
    <text evidence="12">Belongs to the helicase family. PriA subfamily.</text>
</comment>
<feature type="binding site" evidence="12">
    <location>
        <position position="484"/>
    </location>
    <ligand>
        <name>Zn(2+)</name>
        <dbReference type="ChEBI" id="CHEBI:29105"/>
        <label>1</label>
    </ligand>
</feature>
<keyword evidence="10 12" id="KW-0413">Isomerase</keyword>
<dbReference type="Gene3D" id="3.40.1440.60">
    <property type="entry name" value="PriA, 3(prime) DNA-binding domain"/>
    <property type="match status" value="1"/>
</dbReference>
<dbReference type="RefSeq" id="WP_078929509.1">
    <property type="nucleotide sequence ID" value="NZ_FUXX01000059.1"/>
</dbReference>
<proteinExistence type="inferred from homology"/>
<evidence type="ECO:0000313" key="15">
    <source>
        <dbReference type="EMBL" id="SKA69411.1"/>
    </source>
</evidence>
<keyword evidence="8 12" id="KW-0067">ATP-binding</keyword>
<comment type="subunit">
    <text evidence="12">Component of the replication restart primosome.</text>
</comment>
<dbReference type="GO" id="GO:0043138">
    <property type="term" value="F:3'-5' DNA helicase activity"/>
    <property type="evidence" value="ECO:0007669"/>
    <property type="project" value="UniProtKB-EC"/>
</dbReference>
<dbReference type="InterPro" id="IPR040498">
    <property type="entry name" value="PriA_CRR"/>
</dbReference>
<dbReference type="GO" id="GO:0006270">
    <property type="term" value="P:DNA replication initiation"/>
    <property type="evidence" value="ECO:0007669"/>
    <property type="project" value="TreeGrafter"/>
</dbReference>
<feature type="binding site" evidence="12">
    <location>
        <position position="487"/>
    </location>
    <ligand>
        <name>Zn(2+)</name>
        <dbReference type="ChEBI" id="CHEBI:29105"/>
        <label>1</label>
    </ligand>
</feature>
<feature type="binding site" evidence="12">
    <location>
        <position position="453"/>
    </location>
    <ligand>
        <name>Zn(2+)</name>
        <dbReference type="ChEBI" id="CHEBI:29105"/>
        <label>2</label>
    </ligand>
</feature>
<dbReference type="GO" id="GO:0005524">
    <property type="term" value="F:ATP binding"/>
    <property type="evidence" value="ECO:0007669"/>
    <property type="project" value="UniProtKB-UniRule"/>
</dbReference>
<evidence type="ECO:0000256" key="5">
    <source>
        <dbReference type="ARBA" id="ARBA00022801"/>
    </source>
</evidence>
<dbReference type="PANTHER" id="PTHR30580">
    <property type="entry name" value="PRIMOSOMAL PROTEIN N"/>
    <property type="match status" value="1"/>
</dbReference>
<dbReference type="GO" id="GO:0006269">
    <property type="term" value="P:DNA replication, synthesis of primer"/>
    <property type="evidence" value="ECO:0007669"/>
    <property type="project" value="UniProtKB-KW"/>
</dbReference>
<dbReference type="InterPro" id="IPR041222">
    <property type="entry name" value="PriA_3primeBD"/>
</dbReference>
<sequence>MKDSDCTIVNVVINRPLQKKFAYKIEGKAGVECIGSRVEVNFAGSNCIGIITDVNPEINLPVSKIKKAKLLDKTSFISEDIKKVLEFGSAFYQYPLGQCYNVALPKMLRDGKPFAYENIPAIELQSVPDEDALAKIRSQEQLKLIEILKNGTIRRKELRERGFSSQTENALIKKGIAKLINLQTEQKRFTEIELPILKENPPVPNIEQQNAILSITSTNEFGVFLLNGITGSGKTEVYLRVIEEVLKQGKAALVLVPEIALTPQTFNRFYRRFNIPVSSMHSALTDRERLDAYIDMQSGKSGILIGTRTALFTPIPNLGLIIIDEEHDSSFKQSDSFRYHARSLGIIRAKENNCPIILGSATPSLESVYNVKKGIYKKLDLTIRAGGASLPDFQIIDLRNEPLTEGLKTGVSETLEKEIGEETAKGNQVMLFLNRRGYAHHMVCHNCGHVFMCPHCDNLLTVHKGLNRLKCHMCENNIPIPKVCPNCQSDALFEQGFGTEQVSDYLKTRYPDIGIERIDRDVVTTKAQLESRLNRITSGKFQIVIGTQMLAKGHDFPNVTLVGILDIDSSLFSDDFRSLENAAQLLTQVSGRSGRGNKKGRVIIQTHHKDNLLINQLINPECSYLNIAEDLLKTRKNLMLPPYTYQAFILSNSSERITAFSFLNKLHSELISVLNKYSNIAITPVMSDKMEKQQNRYHFHMLVTCLSRKTLNMFLTEVRNIVAEQSLSQDLRFAIEVDPIIMC</sequence>
<comment type="function">
    <text evidence="12">Initiates the restart of stalled replication forks, which reloads the replicative helicase on sites other than the origin of replication. Recognizes and binds to abandoned replication forks and remodels them to uncover a helicase loading site. Promotes assembly of the primosome at these replication forks.</text>
</comment>
<evidence type="ECO:0000313" key="16">
    <source>
        <dbReference type="Proteomes" id="UP000242432"/>
    </source>
</evidence>
<feature type="binding site" evidence="12">
    <location>
        <position position="447"/>
    </location>
    <ligand>
        <name>Zn(2+)</name>
        <dbReference type="ChEBI" id="CHEBI:29105"/>
        <label>1</label>
    </ligand>
</feature>
<dbReference type="GO" id="GO:0006302">
    <property type="term" value="P:double-strand break repair"/>
    <property type="evidence" value="ECO:0007669"/>
    <property type="project" value="InterPro"/>
</dbReference>
<feature type="domain" description="Helicase ATP-binding" evidence="13">
    <location>
        <begin position="215"/>
        <end position="381"/>
    </location>
</feature>
<dbReference type="PANTHER" id="PTHR30580:SF0">
    <property type="entry name" value="PRIMOSOMAL PROTEIN N"/>
    <property type="match status" value="1"/>
</dbReference>
<keyword evidence="2 12" id="KW-0235">DNA replication</keyword>
<dbReference type="Pfam" id="PF18319">
    <property type="entry name" value="Zn_ribbon_PriA"/>
    <property type="match status" value="1"/>
</dbReference>
<keyword evidence="7 12" id="KW-0862">Zinc</keyword>
<dbReference type="SUPFAM" id="SSF52540">
    <property type="entry name" value="P-loop containing nucleoside triphosphate hydrolases"/>
    <property type="match status" value="1"/>
</dbReference>
<dbReference type="Pfam" id="PF17764">
    <property type="entry name" value="PriA_3primeBD"/>
    <property type="match status" value="1"/>
</dbReference>
<dbReference type="GO" id="GO:0003677">
    <property type="term" value="F:DNA binding"/>
    <property type="evidence" value="ECO:0007669"/>
    <property type="project" value="UniProtKB-UniRule"/>
</dbReference>
<dbReference type="InterPro" id="IPR001650">
    <property type="entry name" value="Helicase_C-like"/>
</dbReference>
<evidence type="ECO:0000259" key="14">
    <source>
        <dbReference type="PROSITE" id="PS51194"/>
    </source>
</evidence>
<reference evidence="16" key="1">
    <citation type="submission" date="2017-02" db="EMBL/GenBank/DDBJ databases">
        <authorList>
            <person name="Varghese N."/>
            <person name="Submissions S."/>
        </authorList>
    </citation>
    <scope>NUCLEOTIDE SEQUENCE [LARGE SCALE GENOMIC DNA]</scope>
    <source>
        <strain evidence="16">DSM 3072</strain>
    </source>
</reference>
<dbReference type="PROSITE" id="PS51192">
    <property type="entry name" value="HELICASE_ATP_BIND_1"/>
    <property type="match status" value="1"/>
</dbReference>
<keyword evidence="9 12" id="KW-0238">DNA-binding</keyword>
<dbReference type="PROSITE" id="PS51194">
    <property type="entry name" value="HELICASE_CTER"/>
    <property type="match status" value="1"/>
</dbReference>
<dbReference type="EMBL" id="FUXX01000059">
    <property type="protein sequence ID" value="SKA69411.1"/>
    <property type="molecule type" value="Genomic_DNA"/>
</dbReference>
<keyword evidence="16" id="KW-1185">Reference proteome</keyword>
<gene>
    <name evidence="12" type="primary">priA</name>
    <name evidence="15" type="ORF">SAMN02745213_02209</name>
</gene>
<dbReference type="GO" id="GO:0006310">
    <property type="term" value="P:DNA recombination"/>
    <property type="evidence" value="ECO:0007669"/>
    <property type="project" value="InterPro"/>
</dbReference>
<dbReference type="GO" id="GO:1990077">
    <property type="term" value="C:primosome complex"/>
    <property type="evidence" value="ECO:0007669"/>
    <property type="project" value="UniProtKB-UniRule"/>
</dbReference>
<accession>A0A1T4VY37</accession>
<dbReference type="GO" id="GO:0008270">
    <property type="term" value="F:zinc ion binding"/>
    <property type="evidence" value="ECO:0007669"/>
    <property type="project" value="UniProtKB-UniRule"/>
</dbReference>
<dbReference type="Pfam" id="PF00271">
    <property type="entry name" value="Helicase_C"/>
    <property type="match status" value="1"/>
</dbReference>
<evidence type="ECO:0000256" key="7">
    <source>
        <dbReference type="ARBA" id="ARBA00022833"/>
    </source>
</evidence>
<comment type="catalytic activity">
    <reaction evidence="12">
        <text>Couples ATP hydrolysis with the unwinding of duplex DNA by translocating in the 3'-5' direction.</text>
        <dbReference type="EC" id="5.6.2.4"/>
    </reaction>
</comment>
<dbReference type="Pfam" id="PF00270">
    <property type="entry name" value="DEAD"/>
    <property type="match status" value="1"/>
</dbReference>
<dbReference type="InterPro" id="IPR005259">
    <property type="entry name" value="PriA"/>
</dbReference>
<dbReference type="Proteomes" id="UP000242432">
    <property type="component" value="Unassembled WGS sequence"/>
</dbReference>
<dbReference type="CDD" id="cd17929">
    <property type="entry name" value="DEXHc_priA"/>
    <property type="match status" value="1"/>
</dbReference>
<keyword evidence="1 12" id="KW-0639">Primosome</keyword>
<feature type="binding site" evidence="12">
    <location>
        <position position="471"/>
    </location>
    <ligand>
        <name>Zn(2+)</name>
        <dbReference type="ChEBI" id="CHEBI:29105"/>
        <label>2</label>
    </ligand>
</feature>
<evidence type="ECO:0000256" key="3">
    <source>
        <dbReference type="ARBA" id="ARBA00022723"/>
    </source>
</evidence>
<evidence type="ECO:0000256" key="1">
    <source>
        <dbReference type="ARBA" id="ARBA00022515"/>
    </source>
</evidence>
<comment type="catalytic activity">
    <reaction evidence="11 12">
        <text>ATP + H2O = ADP + phosphate + H(+)</text>
        <dbReference type="Rhea" id="RHEA:13065"/>
        <dbReference type="ChEBI" id="CHEBI:15377"/>
        <dbReference type="ChEBI" id="CHEBI:15378"/>
        <dbReference type="ChEBI" id="CHEBI:30616"/>
        <dbReference type="ChEBI" id="CHEBI:43474"/>
        <dbReference type="ChEBI" id="CHEBI:456216"/>
        <dbReference type="EC" id="5.6.2.4"/>
    </reaction>
</comment>
<evidence type="ECO:0000256" key="2">
    <source>
        <dbReference type="ARBA" id="ARBA00022705"/>
    </source>
</evidence>
<dbReference type="InterPro" id="IPR014001">
    <property type="entry name" value="Helicase_ATP-bd"/>
</dbReference>
<dbReference type="SMART" id="SM00487">
    <property type="entry name" value="DEXDc"/>
    <property type="match status" value="1"/>
</dbReference>
<dbReference type="InterPro" id="IPR041236">
    <property type="entry name" value="PriA_C"/>
</dbReference>
<evidence type="ECO:0000259" key="13">
    <source>
        <dbReference type="PROSITE" id="PS51192"/>
    </source>
</evidence>
<dbReference type="Gene3D" id="3.40.50.300">
    <property type="entry name" value="P-loop containing nucleotide triphosphate hydrolases"/>
    <property type="match status" value="2"/>
</dbReference>
<comment type="cofactor">
    <cofactor evidence="12">
        <name>Zn(2+)</name>
        <dbReference type="ChEBI" id="CHEBI:29105"/>
    </cofactor>
    <text evidence="12">Binds 2 zinc ions per subunit.</text>
</comment>
<dbReference type="FunFam" id="3.40.50.300:FF:000489">
    <property type="entry name" value="Primosome assembly protein PriA"/>
    <property type="match status" value="1"/>
</dbReference>
<evidence type="ECO:0000256" key="9">
    <source>
        <dbReference type="ARBA" id="ARBA00023125"/>
    </source>
</evidence>
<dbReference type="GO" id="GO:0016887">
    <property type="term" value="F:ATP hydrolysis activity"/>
    <property type="evidence" value="ECO:0007669"/>
    <property type="project" value="RHEA"/>
</dbReference>
<dbReference type="SMART" id="SM00490">
    <property type="entry name" value="HELICc"/>
    <property type="match status" value="1"/>
</dbReference>
<keyword evidence="4 12" id="KW-0547">Nucleotide-binding</keyword>
<name>A0A1T4VY37_9GAMM</name>
<dbReference type="HAMAP" id="MF_00983">
    <property type="entry name" value="PriA"/>
    <property type="match status" value="1"/>
</dbReference>
<feature type="binding site" evidence="12">
    <location>
        <position position="474"/>
    </location>
    <ligand>
        <name>Zn(2+)</name>
        <dbReference type="ChEBI" id="CHEBI:29105"/>
        <label>2</label>
    </ligand>
</feature>
<organism evidence="15 16">
    <name type="scientific">Succinivibrio dextrinosolvens DSM 3072</name>
    <dbReference type="NCBI Taxonomy" id="1123324"/>
    <lineage>
        <taxon>Bacteria</taxon>
        <taxon>Pseudomonadati</taxon>
        <taxon>Pseudomonadota</taxon>
        <taxon>Gammaproteobacteria</taxon>
        <taxon>Aeromonadales</taxon>
        <taxon>Succinivibrionaceae</taxon>
        <taxon>Succinivibrio</taxon>
    </lineage>
</organism>
<evidence type="ECO:0000256" key="4">
    <source>
        <dbReference type="ARBA" id="ARBA00022741"/>
    </source>
</evidence>